<dbReference type="AlphaFoldDB" id="A0A1X2H6X0"/>
<dbReference type="OrthoDB" id="2282888at2759"/>
<feature type="region of interest" description="Disordered" evidence="1">
    <location>
        <begin position="1"/>
        <end position="48"/>
    </location>
</feature>
<evidence type="ECO:0000313" key="2">
    <source>
        <dbReference type="EMBL" id="ORY94213.1"/>
    </source>
</evidence>
<accession>A0A1X2H6X0</accession>
<reference evidence="2 3" key="1">
    <citation type="submission" date="2016-07" db="EMBL/GenBank/DDBJ databases">
        <title>Pervasive Adenine N6-methylation of Active Genes in Fungi.</title>
        <authorList>
            <consortium name="DOE Joint Genome Institute"/>
            <person name="Mondo S.J."/>
            <person name="Dannebaum R.O."/>
            <person name="Kuo R.C."/>
            <person name="Labutti K."/>
            <person name="Haridas S."/>
            <person name="Kuo A."/>
            <person name="Salamov A."/>
            <person name="Ahrendt S.R."/>
            <person name="Lipzen A."/>
            <person name="Sullivan W."/>
            <person name="Andreopoulos W.B."/>
            <person name="Clum A."/>
            <person name="Lindquist E."/>
            <person name="Daum C."/>
            <person name="Ramamoorthy G.K."/>
            <person name="Gryganskyi A."/>
            <person name="Culley D."/>
            <person name="Magnuson J.K."/>
            <person name="James T.Y."/>
            <person name="O'Malley M.A."/>
            <person name="Stajich J.E."/>
            <person name="Spatafora J.W."/>
            <person name="Visel A."/>
            <person name="Grigoriev I.V."/>
        </authorList>
    </citation>
    <scope>NUCLEOTIDE SEQUENCE [LARGE SCALE GENOMIC DNA]</scope>
    <source>
        <strain evidence="2 3">NRRL 2496</strain>
    </source>
</reference>
<dbReference type="InParanoid" id="A0A1X2H6X0"/>
<evidence type="ECO:0000256" key="1">
    <source>
        <dbReference type="SAM" id="MobiDB-lite"/>
    </source>
</evidence>
<evidence type="ECO:0000313" key="3">
    <source>
        <dbReference type="Proteomes" id="UP000242180"/>
    </source>
</evidence>
<protein>
    <submittedName>
        <fullName evidence="2">Uncharacterized protein</fullName>
    </submittedName>
</protein>
<feature type="compositionally biased region" description="Pro residues" evidence="1">
    <location>
        <begin position="1"/>
        <end position="10"/>
    </location>
</feature>
<comment type="caution">
    <text evidence="2">The sequence shown here is derived from an EMBL/GenBank/DDBJ whole genome shotgun (WGS) entry which is preliminary data.</text>
</comment>
<keyword evidence="3" id="KW-1185">Reference proteome</keyword>
<gene>
    <name evidence="2" type="ORF">BCR43DRAFT_496059</name>
</gene>
<organism evidence="2 3">
    <name type="scientific">Syncephalastrum racemosum</name>
    <name type="common">Filamentous fungus</name>
    <dbReference type="NCBI Taxonomy" id="13706"/>
    <lineage>
        <taxon>Eukaryota</taxon>
        <taxon>Fungi</taxon>
        <taxon>Fungi incertae sedis</taxon>
        <taxon>Mucoromycota</taxon>
        <taxon>Mucoromycotina</taxon>
        <taxon>Mucoromycetes</taxon>
        <taxon>Mucorales</taxon>
        <taxon>Syncephalastraceae</taxon>
        <taxon>Syncephalastrum</taxon>
    </lineage>
</organism>
<name>A0A1X2H6X0_SYNRA</name>
<feature type="compositionally biased region" description="Polar residues" evidence="1">
    <location>
        <begin position="28"/>
        <end position="46"/>
    </location>
</feature>
<dbReference type="OMA" id="GNWAATI"/>
<sequence>MHGYYLPPPENSQSESTALEESLPGYVSSDNTSSEHVNQSHPQGQKRSNENDVLLDDIHMNPPRGKHLVIDEFDVTNTTYCMKFASKDHRWKLSLEDYLRLVLASTSVLLLTPEIFPNGIQPYFGHGNWAATISVIENIYNIRQTTPIPIDVAASLLSIIDDLIRLKLDRDAVETKLGALQLPKNEKKKSAKVIAVFISKLPTASLDGGLNGCELCSRFIDPALSGLFDDPDQGIYKRWTNGQH</sequence>
<proteinExistence type="predicted"/>
<dbReference type="Proteomes" id="UP000242180">
    <property type="component" value="Unassembled WGS sequence"/>
</dbReference>
<dbReference type="EMBL" id="MCGN01000008">
    <property type="protein sequence ID" value="ORY94213.1"/>
    <property type="molecule type" value="Genomic_DNA"/>
</dbReference>